<reference evidence="3" key="2">
    <citation type="submission" date="2021-04" db="EMBL/GenBank/DDBJ databases">
        <authorList>
            <person name="Gilroy R."/>
        </authorList>
    </citation>
    <scope>NUCLEOTIDE SEQUENCE</scope>
    <source>
        <strain evidence="3">USAMLcec2-132</strain>
    </source>
</reference>
<dbReference type="SUPFAM" id="SSF50151">
    <property type="entry name" value="SacY-like RNA-binding domain"/>
    <property type="match status" value="1"/>
</dbReference>
<name>A0A9D2SP30_9FIRM</name>
<evidence type="ECO:0000313" key="4">
    <source>
        <dbReference type="Proteomes" id="UP000823891"/>
    </source>
</evidence>
<dbReference type="Gene3D" id="2.30.24.10">
    <property type="entry name" value="CAT RNA-binding domain"/>
    <property type="match status" value="1"/>
</dbReference>
<evidence type="ECO:0000313" key="3">
    <source>
        <dbReference type="EMBL" id="HJC23489.1"/>
    </source>
</evidence>
<dbReference type="GO" id="GO:0006355">
    <property type="term" value="P:regulation of DNA-templated transcription"/>
    <property type="evidence" value="ECO:0007669"/>
    <property type="project" value="InterPro"/>
</dbReference>
<dbReference type="PANTHER" id="PTHR30185">
    <property type="entry name" value="CRYPTIC BETA-GLUCOSIDE BGL OPERON ANTITERMINATOR"/>
    <property type="match status" value="1"/>
</dbReference>
<organism evidence="3 4">
    <name type="scientific">Candidatus Eisenbergiella merdavium</name>
    <dbReference type="NCBI Taxonomy" id="2838551"/>
    <lineage>
        <taxon>Bacteria</taxon>
        <taxon>Bacillati</taxon>
        <taxon>Bacillota</taxon>
        <taxon>Clostridia</taxon>
        <taxon>Lachnospirales</taxon>
        <taxon>Lachnospiraceae</taxon>
        <taxon>Eisenbergiella</taxon>
    </lineage>
</organism>
<dbReference type="Pfam" id="PF00874">
    <property type="entry name" value="PRD"/>
    <property type="match status" value="2"/>
</dbReference>
<sequence>MFRVKKVLNHNTLIGIDMNDSREYLLIGKGIGFGKKVSERLEAPKDCTVYSLLEKTERGSAMELVREIDPIFLEIAEQVLKEGERIFGRIDWNILFPMADHIAYAVKRIRSGEQISNPLTGDIVALFHMEYKAAECLRPILRERLQVEIDEHEIGYVALHIHSAIEDENVALSMQIARSVRECIRMVEAETGQTIDIMSLAYNRLMNHVRYMAARAMTGEKLKLNMNDYMSVKFPDSFRLASEICAHLSRHLRHPLEEAEIGYLAMHIERTAGNEAESRSMP</sequence>
<reference evidence="3" key="1">
    <citation type="journal article" date="2021" name="PeerJ">
        <title>Extensive microbial diversity within the chicken gut microbiome revealed by metagenomics and culture.</title>
        <authorList>
            <person name="Gilroy R."/>
            <person name="Ravi A."/>
            <person name="Getino M."/>
            <person name="Pursley I."/>
            <person name="Horton D.L."/>
            <person name="Alikhan N.F."/>
            <person name="Baker D."/>
            <person name="Gharbi K."/>
            <person name="Hall N."/>
            <person name="Watson M."/>
            <person name="Adriaenssens E.M."/>
            <person name="Foster-Nyarko E."/>
            <person name="Jarju S."/>
            <person name="Secka A."/>
            <person name="Antonio M."/>
            <person name="Oren A."/>
            <person name="Chaudhuri R.R."/>
            <person name="La Ragione R."/>
            <person name="Hildebrand F."/>
            <person name="Pallen M.J."/>
        </authorList>
    </citation>
    <scope>NUCLEOTIDE SEQUENCE</scope>
    <source>
        <strain evidence="3">USAMLcec2-132</strain>
    </source>
</reference>
<dbReference type="InterPro" id="IPR004341">
    <property type="entry name" value="CAT_RNA-bd_dom"/>
</dbReference>
<dbReference type="InterPro" id="IPR036634">
    <property type="entry name" value="PRD_sf"/>
</dbReference>
<dbReference type="InterPro" id="IPR036650">
    <property type="entry name" value="CAT_RNA-bd_dom_sf"/>
</dbReference>
<proteinExistence type="predicted"/>
<dbReference type="PANTHER" id="PTHR30185:SF15">
    <property type="entry name" value="CRYPTIC BETA-GLUCOSIDE BGL OPERON ANTITERMINATOR"/>
    <property type="match status" value="1"/>
</dbReference>
<evidence type="ECO:0000259" key="2">
    <source>
        <dbReference type="PROSITE" id="PS51372"/>
    </source>
</evidence>
<dbReference type="Pfam" id="PF03123">
    <property type="entry name" value="CAT_RBD"/>
    <property type="match status" value="1"/>
</dbReference>
<protein>
    <submittedName>
        <fullName evidence="3">PRD domain-containing protein</fullName>
    </submittedName>
</protein>
<dbReference type="Proteomes" id="UP000823891">
    <property type="component" value="Unassembled WGS sequence"/>
</dbReference>
<dbReference type="EMBL" id="DWWS01000025">
    <property type="protein sequence ID" value="HJC23489.1"/>
    <property type="molecule type" value="Genomic_DNA"/>
</dbReference>
<dbReference type="AlphaFoldDB" id="A0A9D2SP30"/>
<gene>
    <name evidence="3" type="ORF">H9761_07280</name>
</gene>
<dbReference type="InterPro" id="IPR011608">
    <property type="entry name" value="PRD"/>
</dbReference>
<dbReference type="GO" id="GO:0003723">
    <property type="term" value="F:RNA binding"/>
    <property type="evidence" value="ECO:0007669"/>
    <property type="project" value="InterPro"/>
</dbReference>
<dbReference type="SUPFAM" id="SSF63520">
    <property type="entry name" value="PTS-regulatory domain, PRD"/>
    <property type="match status" value="2"/>
</dbReference>
<keyword evidence="1" id="KW-0677">Repeat</keyword>
<feature type="domain" description="PRD" evidence="2">
    <location>
        <begin position="67"/>
        <end position="171"/>
    </location>
</feature>
<dbReference type="PROSITE" id="PS51372">
    <property type="entry name" value="PRD_2"/>
    <property type="match status" value="2"/>
</dbReference>
<dbReference type="SMART" id="SM01061">
    <property type="entry name" value="CAT_RBD"/>
    <property type="match status" value="1"/>
</dbReference>
<evidence type="ECO:0000256" key="1">
    <source>
        <dbReference type="ARBA" id="ARBA00022737"/>
    </source>
</evidence>
<accession>A0A9D2SP30</accession>
<dbReference type="Gene3D" id="1.10.1790.10">
    <property type="entry name" value="PRD domain"/>
    <property type="match status" value="2"/>
</dbReference>
<dbReference type="InterPro" id="IPR050661">
    <property type="entry name" value="BglG_antiterminators"/>
</dbReference>
<comment type="caution">
    <text evidence="3">The sequence shown here is derived from an EMBL/GenBank/DDBJ whole genome shotgun (WGS) entry which is preliminary data.</text>
</comment>
<feature type="domain" description="PRD" evidence="2">
    <location>
        <begin position="172"/>
        <end position="278"/>
    </location>
</feature>